<dbReference type="SUPFAM" id="SSF47240">
    <property type="entry name" value="Ferritin-like"/>
    <property type="match status" value="1"/>
</dbReference>
<dbReference type="Pfam" id="PF09968">
    <property type="entry name" value="DUF2202"/>
    <property type="match status" value="1"/>
</dbReference>
<keyword evidence="4" id="KW-1185">Reference proteome</keyword>
<dbReference type="InterPro" id="IPR019243">
    <property type="entry name" value="DUF2202"/>
</dbReference>
<dbReference type="Gene3D" id="1.20.1260.10">
    <property type="match status" value="1"/>
</dbReference>
<dbReference type="AlphaFoldDB" id="E1RHH2"/>
<dbReference type="EMBL" id="CP002117">
    <property type="protein sequence ID" value="ADN37555.1"/>
    <property type="molecule type" value="Genomic_DNA"/>
</dbReference>
<dbReference type="CDD" id="cd01048">
    <property type="entry name" value="Ferritin_like_AB2"/>
    <property type="match status" value="1"/>
</dbReference>
<feature type="domain" description="DUF2202" evidence="2">
    <location>
        <begin position="115"/>
        <end position="274"/>
    </location>
</feature>
<evidence type="ECO:0000313" key="3">
    <source>
        <dbReference type="EMBL" id="ADN37555.1"/>
    </source>
</evidence>
<evidence type="ECO:0000313" key="4">
    <source>
        <dbReference type="Proteomes" id="UP000006565"/>
    </source>
</evidence>
<accession>E1RHH2</accession>
<feature type="transmembrane region" description="Helical" evidence="1">
    <location>
        <begin position="41"/>
        <end position="61"/>
    </location>
</feature>
<dbReference type="InterPro" id="IPR009078">
    <property type="entry name" value="Ferritin-like_SF"/>
</dbReference>
<reference evidence="3 4" key="1">
    <citation type="journal article" date="2010" name="Stand. Genomic Sci.">
        <title>Complete genome sequence of Methanoplanus petrolearius type strain (SEBR 4847).</title>
        <authorList>
            <person name="Brambilla E."/>
            <person name="Djao O.D."/>
            <person name="Daligault H."/>
            <person name="Lapidus A."/>
            <person name="Lucas S."/>
            <person name="Hammon N."/>
            <person name="Nolan M."/>
            <person name="Tice H."/>
            <person name="Cheng J.F."/>
            <person name="Han C."/>
            <person name="Tapia R."/>
            <person name="Goodwin L."/>
            <person name="Pitluck S."/>
            <person name="Liolios K."/>
            <person name="Ivanova N."/>
            <person name="Mavromatis K."/>
            <person name="Mikhailova N."/>
            <person name="Pati A."/>
            <person name="Chen A."/>
            <person name="Palaniappan K."/>
            <person name="Land M."/>
            <person name="Hauser L."/>
            <person name="Chang Y.J."/>
            <person name="Jeffries C.D."/>
            <person name="Rohde M."/>
            <person name="Spring S."/>
            <person name="Sikorski J."/>
            <person name="Goker M."/>
            <person name="Woyke T."/>
            <person name="Bristow J."/>
            <person name="Eisen J.A."/>
            <person name="Markowitz V."/>
            <person name="Hugenholtz P."/>
            <person name="Kyrpides N.C."/>
            <person name="Klenk H.P."/>
        </authorList>
    </citation>
    <scope>NUCLEOTIDE SEQUENCE [LARGE SCALE GENOMIC DNA]</scope>
    <source>
        <strain evidence="4">DSM 11571 / OCM 486 / SEBR 4847</strain>
    </source>
</reference>
<keyword evidence="1" id="KW-0812">Transmembrane</keyword>
<keyword evidence="1" id="KW-1133">Transmembrane helix</keyword>
<dbReference type="STRING" id="679926.Mpet_2812"/>
<gene>
    <name evidence="3" type="ordered locus">Mpet_2812</name>
</gene>
<dbReference type="HOGENOM" id="CLU_051317_0_0_2"/>
<protein>
    <recommendedName>
        <fullName evidence="2">DUF2202 domain-containing protein</fullName>
    </recommendedName>
</protein>
<dbReference type="Proteomes" id="UP000006565">
    <property type="component" value="Chromosome"/>
</dbReference>
<organism evidence="3 4">
    <name type="scientific">Methanolacinia petrolearia (strain DSM 11571 / OCM 486 / SEBR 4847)</name>
    <name type="common">Methanoplanus petrolearius</name>
    <dbReference type="NCBI Taxonomy" id="679926"/>
    <lineage>
        <taxon>Archaea</taxon>
        <taxon>Methanobacteriati</taxon>
        <taxon>Methanobacteriota</taxon>
        <taxon>Stenosarchaea group</taxon>
        <taxon>Methanomicrobia</taxon>
        <taxon>Methanomicrobiales</taxon>
        <taxon>Methanomicrobiaceae</taxon>
        <taxon>Methanolacinia</taxon>
    </lineage>
</organism>
<keyword evidence="1" id="KW-0472">Membrane</keyword>
<dbReference type="InterPro" id="IPR012347">
    <property type="entry name" value="Ferritin-like"/>
</dbReference>
<sequence length="276" mass="30026">MNIQIFQNIQKYDPGDCKNNIISAVSIGLIEMSKGFKNAKMAFMVFVLVVLVGSCGCMQYGTGNSNNAGTAGYGGYGYGQGGQGGQNGSGYGQVNTGNLVQELASYPLTSLTAEEEEWILYMAEEEKLARDAYLYYYDKWGSQVFSNIAGSEQTHMDSMALLIERYGLEDPVTDERGVFTNSSLQAAYDDLVNSGSVSEIDALTNSAYIEELDITDLDEAIAGTDKQDLVLVYSNLRNGSENHLRAFIRNLGVLQPALEPGPVLLSQEEFDRITGS</sequence>
<proteinExistence type="predicted"/>
<name>E1RHH2_METP4</name>
<dbReference type="KEGG" id="mpi:Mpet_2812"/>
<evidence type="ECO:0000256" key="1">
    <source>
        <dbReference type="SAM" id="Phobius"/>
    </source>
</evidence>
<dbReference type="eggNOG" id="arCOG03957">
    <property type="taxonomic scope" value="Archaea"/>
</dbReference>
<evidence type="ECO:0000259" key="2">
    <source>
        <dbReference type="Pfam" id="PF09968"/>
    </source>
</evidence>